<evidence type="ECO:0000313" key="3">
    <source>
        <dbReference type="EMBL" id="CAI9915853.1"/>
    </source>
</evidence>
<evidence type="ECO:0000313" key="5">
    <source>
        <dbReference type="Proteomes" id="UP001642409"/>
    </source>
</evidence>
<dbReference type="EMBL" id="CATOUU010000082">
    <property type="protein sequence ID" value="CAI9915853.1"/>
    <property type="molecule type" value="Genomic_DNA"/>
</dbReference>
<dbReference type="AlphaFoldDB" id="A0AA86TKQ8"/>
<organism evidence="3">
    <name type="scientific">Hexamita inflata</name>
    <dbReference type="NCBI Taxonomy" id="28002"/>
    <lineage>
        <taxon>Eukaryota</taxon>
        <taxon>Metamonada</taxon>
        <taxon>Diplomonadida</taxon>
        <taxon>Hexamitidae</taxon>
        <taxon>Hexamitinae</taxon>
        <taxon>Hexamita</taxon>
    </lineage>
</organism>
<evidence type="ECO:0000256" key="1">
    <source>
        <dbReference type="ARBA" id="ARBA00022614"/>
    </source>
</evidence>
<dbReference type="InterPro" id="IPR032675">
    <property type="entry name" value="LRR_dom_sf"/>
</dbReference>
<gene>
    <name evidence="3" type="ORF">HINF_LOCUS3498</name>
    <name evidence="4" type="ORF">HINF_LOCUS57358</name>
</gene>
<dbReference type="PANTHER" id="PTHR46652">
    <property type="entry name" value="LEUCINE-RICH REPEAT AND IQ DOMAIN-CONTAINING PROTEIN 1-RELATED"/>
    <property type="match status" value="1"/>
</dbReference>
<evidence type="ECO:0000313" key="4">
    <source>
        <dbReference type="EMBL" id="CAL6075752.1"/>
    </source>
</evidence>
<accession>A0AA86TKQ8</accession>
<reference evidence="4 5" key="2">
    <citation type="submission" date="2024-07" db="EMBL/GenBank/DDBJ databases">
        <authorList>
            <person name="Akdeniz Z."/>
        </authorList>
    </citation>
    <scope>NUCLEOTIDE SEQUENCE [LARGE SCALE GENOMIC DNA]</scope>
</reference>
<evidence type="ECO:0000256" key="2">
    <source>
        <dbReference type="ARBA" id="ARBA00022737"/>
    </source>
</evidence>
<dbReference type="Proteomes" id="UP001642409">
    <property type="component" value="Unassembled WGS sequence"/>
</dbReference>
<comment type="caution">
    <text evidence="3">The sequence shown here is derived from an EMBL/GenBank/DDBJ whole genome shotgun (WGS) entry which is preliminary data.</text>
</comment>
<dbReference type="PROSITE" id="PS51450">
    <property type="entry name" value="LRR"/>
    <property type="match status" value="1"/>
</dbReference>
<dbReference type="InterPro" id="IPR001611">
    <property type="entry name" value="Leu-rich_rpt"/>
</dbReference>
<proteinExistence type="predicted"/>
<keyword evidence="2" id="KW-0677">Repeat</keyword>
<keyword evidence="1" id="KW-0433">Leucine-rich repeat</keyword>
<reference evidence="3" key="1">
    <citation type="submission" date="2023-06" db="EMBL/GenBank/DDBJ databases">
        <authorList>
            <person name="Kurt Z."/>
        </authorList>
    </citation>
    <scope>NUCLEOTIDE SEQUENCE</scope>
</reference>
<dbReference type="Gene3D" id="3.80.10.10">
    <property type="entry name" value="Ribonuclease Inhibitor"/>
    <property type="match status" value="2"/>
</dbReference>
<dbReference type="SUPFAM" id="SSF52058">
    <property type="entry name" value="L domain-like"/>
    <property type="match status" value="1"/>
</dbReference>
<keyword evidence="5" id="KW-1185">Reference proteome</keyword>
<dbReference type="PANTHER" id="PTHR46652:SF3">
    <property type="entry name" value="LEUCINE-RICH REPEAT-CONTAINING PROTEIN 9"/>
    <property type="match status" value="1"/>
</dbReference>
<dbReference type="EMBL" id="CAXDID020000316">
    <property type="protein sequence ID" value="CAL6075752.1"/>
    <property type="molecule type" value="Genomic_DNA"/>
</dbReference>
<name>A0AA86TKQ8_9EUKA</name>
<dbReference type="InterPro" id="IPR050836">
    <property type="entry name" value="SDS22/Internalin_LRR"/>
</dbReference>
<sequence length="308" mass="36487">MKNINELYTHEEQIMIKKLQKEIQKNKTLHIDKIHTLYNIEFMNNFDIEELIINSCRNVVPKLNNQYIKKLIFNECVITDLEFILLPNLEVLELCDNQLSFGMHINQFTTLRELSLFSYRNLNLQLIIQLKITKLNLRSCSVYNIDSLQFLKQLTKLSLYNCYLFDISHLKPLVNLKELNISENQIVYLEPLKELKQIVVLNAEYNQIVDISVIKNHPNFSSYNVNYQTEPRRKDVIFANKLRDINSQMASLRIISKLHSDLKSKTYKELQNVDCFLQQICRINKQFVVSIISLFQELSTQLYCQDIQ</sequence>
<protein>
    <submittedName>
        <fullName evidence="3">Leucine-rich repeat domain-containing protein</fullName>
    </submittedName>
    <submittedName>
        <fullName evidence="4">Leucine-rich_repeat domain-containing protein</fullName>
    </submittedName>
</protein>